<feature type="compositionally biased region" description="Basic and acidic residues" evidence="1">
    <location>
        <begin position="163"/>
        <end position="179"/>
    </location>
</feature>
<comment type="caution">
    <text evidence="2">The sequence shown here is derived from an EMBL/GenBank/DDBJ whole genome shotgun (WGS) entry which is preliminary data.</text>
</comment>
<reference evidence="2" key="1">
    <citation type="submission" date="2020-12" db="EMBL/GenBank/DDBJ databases">
        <title>Metabolic potential, ecology and presence of endohyphal bacteria is reflected in genomic diversity of Mucoromycotina.</title>
        <authorList>
            <person name="Muszewska A."/>
            <person name="Okrasinska A."/>
            <person name="Steczkiewicz K."/>
            <person name="Drgas O."/>
            <person name="Orlowska M."/>
            <person name="Perlinska-Lenart U."/>
            <person name="Aleksandrzak-Piekarczyk T."/>
            <person name="Szatraj K."/>
            <person name="Zielenkiewicz U."/>
            <person name="Pilsyk S."/>
            <person name="Malc E."/>
            <person name="Mieczkowski P."/>
            <person name="Kruszewska J.S."/>
            <person name="Biernat P."/>
            <person name="Pawlowska J."/>
        </authorList>
    </citation>
    <scope>NUCLEOTIDE SEQUENCE</scope>
    <source>
        <strain evidence="2">WA0000051536</strain>
    </source>
</reference>
<feature type="region of interest" description="Disordered" evidence="1">
    <location>
        <begin position="156"/>
        <end position="179"/>
    </location>
</feature>
<accession>A0A8H7PEV8</accession>
<evidence type="ECO:0000313" key="2">
    <source>
        <dbReference type="EMBL" id="KAG2172638.1"/>
    </source>
</evidence>
<name>A0A8H7PEV8_9FUNG</name>
<evidence type="ECO:0000256" key="1">
    <source>
        <dbReference type="SAM" id="MobiDB-lite"/>
    </source>
</evidence>
<dbReference type="AlphaFoldDB" id="A0A8H7PEV8"/>
<feature type="region of interest" description="Disordered" evidence="1">
    <location>
        <begin position="1"/>
        <end position="39"/>
    </location>
</feature>
<organism evidence="2 3">
    <name type="scientific">Umbelopsis vinacea</name>
    <dbReference type="NCBI Taxonomy" id="44442"/>
    <lineage>
        <taxon>Eukaryota</taxon>
        <taxon>Fungi</taxon>
        <taxon>Fungi incertae sedis</taxon>
        <taxon>Mucoromycota</taxon>
        <taxon>Mucoromycotina</taxon>
        <taxon>Umbelopsidomycetes</taxon>
        <taxon>Umbelopsidales</taxon>
        <taxon>Umbelopsidaceae</taxon>
        <taxon>Umbelopsis</taxon>
    </lineage>
</organism>
<feature type="compositionally biased region" description="Polar residues" evidence="1">
    <location>
        <begin position="1"/>
        <end position="11"/>
    </location>
</feature>
<dbReference type="Proteomes" id="UP000612746">
    <property type="component" value="Unassembled WGS sequence"/>
</dbReference>
<dbReference type="EMBL" id="JAEPRA010000022">
    <property type="protein sequence ID" value="KAG2172638.1"/>
    <property type="molecule type" value="Genomic_DNA"/>
</dbReference>
<protein>
    <submittedName>
        <fullName evidence="2">Uncharacterized protein</fullName>
    </submittedName>
</protein>
<evidence type="ECO:0000313" key="3">
    <source>
        <dbReference type="Proteomes" id="UP000612746"/>
    </source>
</evidence>
<keyword evidence="3" id="KW-1185">Reference proteome</keyword>
<proteinExistence type="predicted"/>
<feature type="compositionally biased region" description="Basic and acidic residues" evidence="1">
    <location>
        <begin position="19"/>
        <end position="28"/>
    </location>
</feature>
<sequence>MDQLPMVTTSDKGAPRAKAKSDAMERTENLSGPTEENGPCQLSELMTIVGISIALVDRETLVRSDPLSISLQKESFQFGFVQGEGAEGTLRTVCISGSSSIGGAAAIADNRGNHMADGRWELSRFHGGFINGFRKGCHGIDRASVSNAIESSFLAHSTGEGSSCDRRTDRRRVDRTSLE</sequence>
<gene>
    <name evidence="2" type="ORF">INT44_002653</name>
</gene>